<dbReference type="PANTHER" id="PTHR12714:SF9">
    <property type="entry name" value="PROTEIN-S-ISOPRENYLCYSTEINE O-METHYLTRANSFERASE"/>
    <property type="match status" value="1"/>
</dbReference>
<keyword evidence="6" id="KW-0489">Methyltransferase</keyword>
<feature type="transmembrane region" description="Helical" evidence="5">
    <location>
        <begin position="50"/>
        <end position="75"/>
    </location>
</feature>
<dbReference type="GO" id="GO:0032259">
    <property type="term" value="P:methylation"/>
    <property type="evidence" value="ECO:0007669"/>
    <property type="project" value="UniProtKB-KW"/>
</dbReference>
<dbReference type="PANTHER" id="PTHR12714">
    <property type="entry name" value="PROTEIN-S ISOPRENYLCYSTEINE O-METHYLTRANSFERASE"/>
    <property type="match status" value="1"/>
</dbReference>
<dbReference type="GO" id="GO:0016020">
    <property type="term" value="C:membrane"/>
    <property type="evidence" value="ECO:0007669"/>
    <property type="project" value="UniProtKB-SubCell"/>
</dbReference>
<keyword evidence="3 5" id="KW-1133">Transmembrane helix</keyword>
<keyword evidence="7" id="KW-1185">Reference proteome</keyword>
<dbReference type="InterPro" id="IPR007269">
    <property type="entry name" value="ICMT_MeTrfase"/>
</dbReference>
<dbReference type="AlphaFoldDB" id="A0A1W1IHQ6"/>
<dbReference type="STRING" id="43064.SAMN04488086_10534"/>
<feature type="transmembrane region" description="Helical" evidence="5">
    <location>
        <begin position="138"/>
        <end position="168"/>
    </location>
</feature>
<keyword evidence="2 5" id="KW-0812">Transmembrane</keyword>
<evidence type="ECO:0000256" key="3">
    <source>
        <dbReference type="ARBA" id="ARBA00022989"/>
    </source>
</evidence>
<organism evidence="6 7">
    <name type="scientific">Trichococcus pasteurii</name>
    <dbReference type="NCBI Taxonomy" id="43064"/>
    <lineage>
        <taxon>Bacteria</taxon>
        <taxon>Bacillati</taxon>
        <taxon>Bacillota</taxon>
        <taxon>Bacilli</taxon>
        <taxon>Lactobacillales</taxon>
        <taxon>Carnobacteriaceae</taxon>
        <taxon>Trichococcus</taxon>
    </lineage>
</organism>
<dbReference type="GO" id="GO:0004671">
    <property type="term" value="F:protein C-terminal S-isoprenylcysteine carboxyl O-methyltransferase activity"/>
    <property type="evidence" value="ECO:0007669"/>
    <property type="project" value="InterPro"/>
</dbReference>
<feature type="transmembrane region" description="Helical" evidence="5">
    <location>
        <begin position="87"/>
        <end position="104"/>
    </location>
</feature>
<evidence type="ECO:0000256" key="4">
    <source>
        <dbReference type="ARBA" id="ARBA00023136"/>
    </source>
</evidence>
<evidence type="ECO:0000256" key="5">
    <source>
        <dbReference type="SAM" id="Phobius"/>
    </source>
</evidence>
<dbReference type="Gene3D" id="1.20.120.1630">
    <property type="match status" value="1"/>
</dbReference>
<sequence length="208" mass="24279">MNAEFSFRLIFWTHLILIVIFNRILPAFRAKKSGAKLSPDHEAIENEGKFLFAFRVIAGILLAVVIVIYTFFPTYNIWFQFYLPSGLRWVGVIVSSISLIFWSYSQEVLDKNWSVNLRIQEEHTLVTSGPYSVMRHPIYTAMIIWSIGLAVYTANAFFVGFTALMILWTPLRISKEETMLIGYFGDEYKKYMEYTGKYLPKFKYDGNR</sequence>
<name>A0A1W1IHQ6_9LACT</name>
<reference evidence="7" key="1">
    <citation type="submission" date="2016-04" db="EMBL/GenBank/DDBJ databases">
        <authorList>
            <person name="Strepis N."/>
        </authorList>
    </citation>
    <scope>NUCLEOTIDE SEQUENCE [LARGE SCALE GENOMIC DNA]</scope>
</reference>
<protein>
    <submittedName>
        <fullName evidence="6">Isoprenylcysteine carboxyl methyltransferase</fullName>
    </submittedName>
</protein>
<dbReference type="OrthoDB" id="5471300at2"/>
<keyword evidence="6" id="KW-0808">Transferase</keyword>
<evidence type="ECO:0000256" key="1">
    <source>
        <dbReference type="ARBA" id="ARBA00004141"/>
    </source>
</evidence>
<evidence type="ECO:0000256" key="2">
    <source>
        <dbReference type="ARBA" id="ARBA00022692"/>
    </source>
</evidence>
<dbReference type="Proteomes" id="UP000195985">
    <property type="component" value="Unassembled WGS sequence"/>
</dbReference>
<dbReference type="RefSeq" id="WP_086943203.1">
    <property type="nucleotide sequence ID" value="NZ_FONM01000005.1"/>
</dbReference>
<dbReference type="Pfam" id="PF04140">
    <property type="entry name" value="ICMT"/>
    <property type="match status" value="1"/>
</dbReference>
<evidence type="ECO:0000313" key="7">
    <source>
        <dbReference type="Proteomes" id="UP000195985"/>
    </source>
</evidence>
<accession>A0A1W1IHQ6</accession>
<comment type="subcellular location">
    <subcellularLocation>
        <location evidence="1">Membrane</location>
        <topology evidence="1">Multi-pass membrane protein</topology>
    </subcellularLocation>
</comment>
<proteinExistence type="predicted"/>
<dbReference type="EMBL" id="FWEY01000006">
    <property type="protein sequence ID" value="SLM52451.1"/>
    <property type="molecule type" value="Genomic_DNA"/>
</dbReference>
<keyword evidence="4 5" id="KW-0472">Membrane</keyword>
<evidence type="ECO:0000313" key="6">
    <source>
        <dbReference type="EMBL" id="SLM52451.1"/>
    </source>
</evidence>
<feature type="transmembrane region" description="Helical" evidence="5">
    <location>
        <begin position="9"/>
        <end position="30"/>
    </location>
</feature>
<gene>
    <name evidence="6" type="ORF">TPAS_2145</name>
</gene>